<evidence type="ECO:0000313" key="3">
    <source>
        <dbReference type="Proteomes" id="UP000650628"/>
    </source>
</evidence>
<dbReference type="Proteomes" id="UP000650628">
    <property type="component" value="Unassembled WGS sequence"/>
</dbReference>
<feature type="compositionally biased region" description="Basic and acidic residues" evidence="1">
    <location>
        <begin position="24"/>
        <end position="40"/>
    </location>
</feature>
<organism evidence="2 3">
    <name type="scientific">Planotetraspora mira</name>
    <dbReference type="NCBI Taxonomy" id="58121"/>
    <lineage>
        <taxon>Bacteria</taxon>
        <taxon>Bacillati</taxon>
        <taxon>Actinomycetota</taxon>
        <taxon>Actinomycetes</taxon>
        <taxon>Streptosporangiales</taxon>
        <taxon>Streptosporangiaceae</taxon>
        <taxon>Planotetraspora</taxon>
    </lineage>
</organism>
<gene>
    <name evidence="2" type="ORF">Pmi06nite_14670</name>
</gene>
<name>A0A8J3X4Z8_9ACTN</name>
<proteinExistence type="predicted"/>
<evidence type="ECO:0000256" key="1">
    <source>
        <dbReference type="SAM" id="MobiDB-lite"/>
    </source>
</evidence>
<protein>
    <submittedName>
        <fullName evidence="2">Uncharacterized protein</fullName>
    </submittedName>
</protein>
<comment type="caution">
    <text evidence="2">The sequence shown here is derived from an EMBL/GenBank/DDBJ whole genome shotgun (WGS) entry which is preliminary data.</text>
</comment>
<dbReference type="AlphaFoldDB" id="A0A8J3X4Z8"/>
<keyword evidence="3" id="KW-1185">Reference proteome</keyword>
<dbReference type="EMBL" id="BOOO01000007">
    <property type="protein sequence ID" value="GII28025.1"/>
    <property type="molecule type" value="Genomic_DNA"/>
</dbReference>
<evidence type="ECO:0000313" key="2">
    <source>
        <dbReference type="EMBL" id="GII28025.1"/>
    </source>
</evidence>
<feature type="region of interest" description="Disordered" evidence="1">
    <location>
        <begin position="1"/>
        <end position="40"/>
    </location>
</feature>
<reference evidence="2 3" key="1">
    <citation type="submission" date="2021-01" db="EMBL/GenBank/DDBJ databases">
        <title>Whole genome shotgun sequence of Planotetraspora mira NBRC 15435.</title>
        <authorList>
            <person name="Komaki H."/>
            <person name="Tamura T."/>
        </authorList>
    </citation>
    <scope>NUCLEOTIDE SEQUENCE [LARGE SCALE GENOMIC DNA]</scope>
    <source>
        <strain evidence="2 3">NBRC 15435</strain>
    </source>
</reference>
<accession>A0A8J3X4Z8</accession>
<sequence>MDRDGAGVGAEQPIDGGGPGRVVQPRDEDNRDGHEVSLQE</sequence>